<proteinExistence type="predicted"/>
<evidence type="ECO:0000313" key="2">
    <source>
        <dbReference type="Proteomes" id="UP000186168"/>
    </source>
</evidence>
<dbReference type="Proteomes" id="UP000186168">
    <property type="component" value="Unassembled WGS sequence"/>
</dbReference>
<gene>
    <name evidence="1" type="ORF">SPAR_01961</name>
</gene>
<dbReference type="AlphaFoldDB" id="A0A1R1SSM8"/>
<keyword evidence="2" id="KW-1185">Reference proteome</keyword>
<organism evidence="1 2">
    <name type="scientific">Streptomyces sparsogenes DSM 40356</name>
    <dbReference type="NCBI Taxonomy" id="1331668"/>
    <lineage>
        <taxon>Bacteria</taxon>
        <taxon>Bacillati</taxon>
        <taxon>Actinomycetota</taxon>
        <taxon>Actinomycetes</taxon>
        <taxon>Kitasatosporales</taxon>
        <taxon>Streptomycetaceae</taxon>
        <taxon>Streptomyces</taxon>
    </lineage>
</organism>
<keyword evidence="1" id="KW-0808">Transferase</keyword>
<keyword evidence="1" id="KW-0032">Aminotransferase</keyword>
<dbReference type="GO" id="GO:0008483">
    <property type="term" value="F:transaminase activity"/>
    <property type="evidence" value="ECO:0007669"/>
    <property type="project" value="UniProtKB-KW"/>
</dbReference>
<dbReference type="STRING" id="67365.GCA_001704635_00902"/>
<sequence length="64" mass="6792">TLRVRLSTLPLLGTGDQERLAALAAADPLRLPHVAEALTAFETAFRELTRTGPRPTGTEGSPLP</sequence>
<dbReference type="EMBL" id="ASQP01000032">
    <property type="protein sequence ID" value="OMI41217.1"/>
    <property type="molecule type" value="Genomic_DNA"/>
</dbReference>
<feature type="non-terminal residue" evidence="1">
    <location>
        <position position="1"/>
    </location>
</feature>
<protein>
    <submittedName>
        <fullName evidence="1">Putative aminotransferase</fullName>
    </submittedName>
</protein>
<comment type="caution">
    <text evidence="1">The sequence shown here is derived from an EMBL/GenBank/DDBJ whole genome shotgun (WGS) entry which is preliminary data.</text>
</comment>
<accession>A0A1R1SSM8</accession>
<evidence type="ECO:0000313" key="1">
    <source>
        <dbReference type="EMBL" id="OMI41217.1"/>
    </source>
</evidence>
<reference evidence="1 2" key="1">
    <citation type="submission" date="2013-05" db="EMBL/GenBank/DDBJ databases">
        <title>Genome sequence of Streptomyces sparsogenes DSM 40356.</title>
        <authorList>
            <person name="Coyne S."/>
            <person name="Seebeck F.P."/>
        </authorList>
    </citation>
    <scope>NUCLEOTIDE SEQUENCE [LARGE SCALE GENOMIC DNA]</scope>
    <source>
        <strain evidence="1 2">DSM 40356</strain>
    </source>
</reference>
<name>A0A1R1SSM8_9ACTN</name>